<dbReference type="PANTHER" id="PTHR24241">
    <property type="entry name" value="NEUROPEPTIDE RECEPTOR-RELATED G-PROTEIN COUPLED RECEPTOR"/>
    <property type="match status" value="1"/>
</dbReference>
<keyword evidence="4 8" id="KW-1133">Transmembrane helix</keyword>
<keyword evidence="7" id="KW-0807">Transducer</keyword>
<dbReference type="InterPro" id="IPR000276">
    <property type="entry name" value="GPCR_Rhodpsn"/>
</dbReference>
<evidence type="ECO:0000313" key="11">
    <source>
        <dbReference type="RefSeq" id="XP_029646054.1"/>
    </source>
</evidence>
<dbReference type="AlphaFoldDB" id="A0A6P7T5K0"/>
<dbReference type="PRINTS" id="PR00237">
    <property type="entry name" value="GPCRRHODOPSN"/>
</dbReference>
<dbReference type="Gene3D" id="1.20.1070.10">
    <property type="entry name" value="Rhodopsin 7-helix transmembrane proteins"/>
    <property type="match status" value="1"/>
</dbReference>
<proteinExistence type="inferred from homology"/>
<feature type="transmembrane region" description="Helical" evidence="8">
    <location>
        <begin position="27"/>
        <end position="51"/>
    </location>
</feature>
<dbReference type="Pfam" id="PF00001">
    <property type="entry name" value="7tm_1"/>
    <property type="match status" value="1"/>
</dbReference>
<dbReference type="PANTHER" id="PTHR24241:SF76">
    <property type="entry name" value="NEUROPEPTIDE SIFAMIDE RECEPTOR"/>
    <property type="match status" value="1"/>
</dbReference>
<evidence type="ECO:0000256" key="2">
    <source>
        <dbReference type="ARBA" id="ARBA00022475"/>
    </source>
</evidence>
<dbReference type="CDD" id="cd00637">
    <property type="entry name" value="7tm_classA_rhodopsin-like"/>
    <property type="match status" value="1"/>
</dbReference>
<dbReference type="GO" id="GO:0004930">
    <property type="term" value="F:G protein-coupled receptor activity"/>
    <property type="evidence" value="ECO:0007669"/>
    <property type="project" value="UniProtKB-KW"/>
</dbReference>
<feature type="transmembrane region" description="Helical" evidence="8">
    <location>
        <begin position="101"/>
        <end position="120"/>
    </location>
</feature>
<feature type="transmembrane region" description="Helical" evidence="8">
    <location>
        <begin position="194"/>
        <end position="218"/>
    </location>
</feature>
<keyword evidence="7" id="KW-0297">G-protein coupled receptor</keyword>
<evidence type="ECO:0000313" key="10">
    <source>
        <dbReference type="Proteomes" id="UP000515154"/>
    </source>
</evidence>
<dbReference type="GO" id="GO:0032870">
    <property type="term" value="P:cellular response to hormone stimulus"/>
    <property type="evidence" value="ECO:0007669"/>
    <property type="project" value="TreeGrafter"/>
</dbReference>
<evidence type="ECO:0000256" key="3">
    <source>
        <dbReference type="ARBA" id="ARBA00022692"/>
    </source>
</evidence>
<feature type="transmembrane region" description="Helical" evidence="8">
    <location>
        <begin position="346"/>
        <end position="369"/>
    </location>
</feature>
<name>A0A6P7T5K0_9MOLL</name>
<evidence type="ECO:0000256" key="5">
    <source>
        <dbReference type="ARBA" id="ARBA00023136"/>
    </source>
</evidence>
<comment type="subcellular location">
    <subcellularLocation>
        <location evidence="1">Cell membrane</location>
        <topology evidence="1">Multi-pass membrane protein</topology>
    </subcellularLocation>
</comment>
<evidence type="ECO:0000256" key="4">
    <source>
        <dbReference type="ARBA" id="ARBA00022989"/>
    </source>
</evidence>
<feature type="domain" description="G-protein coupled receptors family 1 profile" evidence="9">
    <location>
        <begin position="44"/>
        <end position="362"/>
    </location>
</feature>
<keyword evidence="10" id="KW-1185">Reference proteome</keyword>
<keyword evidence="2" id="KW-1003">Cell membrane</keyword>
<comment type="similarity">
    <text evidence="7">Belongs to the G-protein coupled receptor 1 family.</text>
</comment>
<dbReference type="SUPFAM" id="SSF81321">
    <property type="entry name" value="Family A G protein-coupled receptor-like"/>
    <property type="match status" value="1"/>
</dbReference>
<accession>A0A6P7T5K0</accession>
<reference evidence="11" key="1">
    <citation type="submission" date="2025-08" db="UniProtKB">
        <authorList>
            <consortium name="RefSeq"/>
        </authorList>
    </citation>
    <scope>IDENTIFICATION</scope>
</reference>
<evidence type="ECO:0000256" key="7">
    <source>
        <dbReference type="RuleBase" id="RU000688"/>
    </source>
</evidence>
<keyword evidence="6 7" id="KW-0675">Receptor</keyword>
<dbReference type="PROSITE" id="PS50262">
    <property type="entry name" value="G_PROTEIN_RECEP_F1_2"/>
    <property type="match status" value="1"/>
</dbReference>
<gene>
    <name evidence="11" type="primary">LOC115219889</name>
</gene>
<dbReference type="KEGG" id="osn:115219889"/>
<dbReference type="GO" id="GO:0005886">
    <property type="term" value="C:plasma membrane"/>
    <property type="evidence" value="ECO:0007669"/>
    <property type="project" value="UniProtKB-SubCell"/>
</dbReference>
<evidence type="ECO:0000256" key="1">
    <source>
        <dbReference type="ARBA" id="ARBA00004651"/>
    </source>
</evidence>
<dbReference type="RefSeq" id="XP_029646054.1">
    <property type="nucleotide sequence ID" value="XM_029790194.2"/>
</dbReference>
<feature type="transmembrane region" description="Helical" evidence="8">
    <location>
        <begin position="303"/>
        <end position="326"/>
    </location>
</feature>
<organism evidence="10 11">
    <name type="scientific">Octopus sinensis</name>
    <name type="common">East Asian common octopus</name>
    <dbReference type="NCBI Taxonomy" id="2607531"/>
    <lineage>
        <taxon>Eukaryota</taxon>
        <taxon>Metazoa</taxon>
        <taxon>Spiralia</taxon>
        <taxon>Lophotrochozoa</taxon>
        <taxon>Mollusca</taxon>
        <taxon>Cephalopoda</taxon>
        <taxon>Coleoidea</taxon>
        <taxon>Octopodiformes</taxon>
        <taxon>Octopoda</taxon>
        <taxon>Incirrata</taxon>
        <taxon>Octopodidae</taxon>
        <taxon>Octopus</taxon>
    </lineage>
</organism>
<dbReference type="Proteomes" id="UP000515154">
    <property type="component" value="Linkage group LG15"/>
</dbReference>
<keyword evidence="3 7" id="KW-0812">Transmembrane</keyword>
<evidence type="ECO:0000259" key="9">
    <source>
        <dbReference type="PROSITE" id="PS50262"/>
    </source>
</evidence>
<feature type="transmembrane region" description="Helical" evidence="8">
    <location>
        <begin position="141"/>
        <end position="163"/>
    </location>
</feature>
<dbReference type="InterPro" id="IPR017452">
    <property type="entry name" value="GPCR_Rhodpsn_7TM"/>
</dbReference>
<dbReference type="PROSITE" id="PS00237">
    <property type="entry name" value="G_PROTEIN_RECEP_F1_1"/>
    <property type="match status" value="1"/>
</dbReference>
<evidence type="ECO:0000256" key="6">
    <source>
        <dbReference type="ARBA" id="ARBA00023170"/>
    </source>
</evidence>
<dbReference type="GO" id="GO:0042277">
    <property type="term" value="F:peptide binding"/>
    <property type="evidence" value="ECO:0007669"/>
    <property type="project" value="TreeGrafter"/>
</dbReference>
<protein>
    <submittedName>
        <fullName evidence="11">Nematocin receptor 2</fullName>
    </submittedName>
</protein>
<keyword evidence="5 8" id="KW-0472">Membrane</keyword>
<evidence type="ECO:0000256" key="8">
    <source>
        <dbReference type="SAM" id="Phobius"/>
    </source>
</evidence>
<feature type="transmembrane region" description="Helical" evidence="8">
    <location>
        <begin position="63"/>
        <end position="89"/>
    </location>
</feature>
<sequence length="390" mass="44623">MNTTNNFNNLPYEQQLLKINEEKVHDFLLAFIYLCVAMIMGVIGNAFVSYIYHYKLRQTPANLFVVILSFCDFLASLICIPMDIAILTLPYVFENDPACRVIRFFVMDLSITSGVIVFAISIDRFKKVCLPLKKQFTRRQVGIISAVVIIFATVLSLPGVYVYGTKHFRIPGTHLNGSICSISEKAHKSVSAGFLILLMSVCLLLLITFSTIYCLIAIKLCRYKKQRTSLADSMKVKSVSHDDNSRELTDSNDYIKESRRIDKIQKSKSKGFSLEKETFRVRSNTQTTIREPTSFMNMTRTTLIMFFVTLTWVLSYIPHLASVLTLSRNAEFKETLSPTNSALFEIALRSFYLNNMINPFIYGIFNFRFRNEVIALLRKTFCCLKLKPSS</sequence>